<dbReference type="Proteomes" id="UP000178256">
    <property type="component" value="Unassembled WGS sequence"/>
</dbReference>
<evidence type="ECO:0000313" key="1">
    <source>
        <dbReference type="EMBL" id="OGN26710.1"/>
    </source>
</evidence>
<gene>
    <name evidence="1" type="ORF">A2925_03940</name>
</gene>
<reference evidence="1 2" key="1">
    <citation type="journal article" date="2016" name="Nat. Commun.">
        <title>Thousands of microbial genomes shed light on interconnected biogeochemical processes in an aquifer system.</title>
        <authorList>
            <person name="Anantharaman K."/>
            <person name="Brown C.T."/>
            <person name="Hug L.A."/>
            <person name="Sharon I."/>
            <person name="Castelle C.J."/>
            <person name="Probst A.J."/>
            <person name="Thomas B.C."/>
            <person name="Singh A."/>
            <person name="Wilkins M.J."/>
            <person name="Karaoz U."/>
            <person name="Brodie E.L."/>
            <person name="Williams K.H."/>
            <person name="Hubbard S.S."/>
            <person name="Banfield J.F."/>
        </authorList>
    </citation>
    <scope>NUCLEOTIDE SEQUENCE [LARGE SCALE GENOMIC DNA]</scope>
</reference>
<comment type="caution">
    <text evidence="1">The sequence shown here is derived from an EMBL/GenBank/DDBJ whole genome shotgun (WGS) entry which is preliminary data.</text>
</comment>
<accession>A0A1F8GNZ4</accession>
<dbReference type="EMBL" id="MGKL01000003">
    <property type="protein sequence ID" value="OGN26710.1"/>
    <property type="molecule type" value="Genomic_DNA"/>
</dbReference>
<dbReference type="STRING" id="1802697.A2925_03940"/>
<dbReference type="AlphaFoldDB" id="A0A1F8GNZ4"/>
<name>A0A1F8GNZ4_9BACT</name>
<sequence>MIGVLTLDNLRSYARWGKLGKIDFFQHNLSRRAYPSLSDLHKLIVQMADQYGLREENVLAVVAIGSAIHPSKFKNSYSIRRRFFLFGPLRAKHRIVQIAPNDFDFLVLTDRDLEAKGAWMRKGKIHLINRSIGQILRCRENGDTVSINALRRGVMIFRTFLFEDNDWANLGIRAGVKRDASRPRAYYYKGPHKYLEISVG</sequence>
<protein>
    <submittedName>
        <fullName evidence="1">Uncharacterized protein</fullName>
    </submittedName>
</protein>
<evidence type="ECO:0000313" key="2">
    <source>
        <dbReference type="Proteomes" id="UP000178256"/>
    </source>
</evidence>
<proteinExistence type="predicted"/>
<organism evidence="1 2">
    <name type="scientific">Candidatus Yanofskybacteria bacterium RIFCSPLOWO2_01_FULL_44_22</name>
    <dbReference type="NCBI Taxonomy" id="1802697"/>
    <lineage>
        <taxon>Bacteria</taxon>
        <taxon>Candidatus Yanofskyibacteriota</taxon>
    </lineage>
</organism>